<organism evidence="1">
    <name type="scientific">marine sediment metagenome</name>
    <dbReference type="NCBI Taxonomy" id="412755"/>
    <lineage>
        <taxon>unclassified sequences</taxon>
        <taxon>metagenomes</taxon>
        <taxon>ecological metagenomes</taxon>
    </lineage>
</organism>
<proteinExistence type="predicted"/>
<sequence>HRKTNKFWHRFVLCQPQAQQIKHISYFNEFIGGPRNGYKYLSDSNIDWGEGLKELGKWYKGQKLKGIYLCYFGNADPHYYGIKYIPFGMVSQVLDEERTGDKILFSDNDRIVVAISITNLNSTYYSEKGIFDWLKKYKPDKIIAHSIFIYELINRGDLLREFTRRYS</sequence>
<gene>
    <name evidence="1" type="ORF">S03H2_34302</name>
</gene>
<evidence type="ECO:0000313" key="1">
    <source>
        <dbReference type="EMBL" id="GAH54651.1"/>
    </source>
</evidence>
<reference evidence="1" key="1">
    <citation type="journal article" date="2014" name="Front. Microbiol.">
        <title>High frequency of phylogenetically diverse reductive dehalogenase-homologous genes in deep subseafloor sedimentary metagenomes.</title>
        <authorList>
            <person name="Kawai M."/>
            <person name="Futagami T."/>
            <person name="Toyoda A."/>
            <person name="Takaki Y."/>
            <person name="Nishi S."/>
            <person name="Hori S."/>
            <person name="Arai W."/>
            <person name="Tsubouchi T."/>
            <person name="Morono Y."/>
            <person name="Uchiyama I."/>
            <person name="Ito T."/>
            <person name="Fujiyama A."/>
            <person name="Inagaki F."/>
            <person name="Takami H."/>
        </authorList>
    </citation>
    <scope>NUCLEOTIDE SEQUENCE</scope>
    <source>
        <strain evidence="1">Expedition CK06-06</strain>
    </source>
</reference>
<dbReference type="AlphaFoldDB" id="X1G9R0"/>
<accession>X1G9R0</accession>
<comment type="caution">
    <text evidence="1">The sequence shown here is derived from an EMBL/GenBank/DDBJ whole genome shotgun (WGS) entry which is preliminary data.</text>
</comment>
<dbReference type="EMBL" id="BARU01020922">
    <property type="protein sequence ID" value="GAH54651.1"/>
    <property type="molecule type" value="Genomic_DNA"/>
</dbReference>
<name>X1G9R0_9ZZZZ</name>
<protein>
    <submittedName>
        <fullName evidence="1">Uncharacterized protein</fullName>
    </submittedName>
</protein>
<feature type="non-terminal residue" evidence="1">
    <location>
        <position position="1"/>
    </location>
</feature>